<dbReference type="Proteomes" id="UP001470809">
    <property type="component" value="Chromosome"/>
</dbReference>
<dbReference type="PROSITE" id="PS01008">
    <property type="entry name" value="DNAA"/>
    <property type="match status" value="1"/>
</dbReference>
<feature type="binding site" evidence="8">
    <location>
        <position position="146"/>
    </location>
    <ligand>
        <name>ATP</name>
        <dbReference type="ChEBI" id="CHEBI:30616"/>
    </ligand>
</feature>
<dbReference type="Gene3D" id="1.10.1750.10">
    <property type="match status" value="1"/>
</dbReference>
<proteinExistence type="inferred from homology"/>
<evidence type="ECO:0000256" key="9">
    <source>
        <dbReference type="NCBIfam" id="TIGR00362"/>
    </source>
</evidence>
<dbReference type="EMBL" id="CP151767">
    <property type="protein sequence ID" value="WZU68035.1"/>
    <property type="molecule type" value="Genomic_DNA"/>
</dbReference>
<dbReference type="PANTHER" id="PTHR30050:SF2">
    <property type="entry name" value="CHROMOSOMAL REPLICATION INITIATOR PROTEIN DNAA"/>
    <property type="match status" value="1"/>
</dbReference>
<comment type="similarity">
    <text evidence="1 8 11">Belongs to the DnaA family.</text>
</comment>
<evidence type="ECO:0000256" key="3">
    <source>
        <dbReference type="ARBA" id="ARBA00022705"/>
    </source>
</evidence>
<keyword evidence="3 8" id="KW-0235">DNA replication</keyword>
<dbReference type="Gene3D" id="3.30.300.180">
    <property type="match status" value="1"/>
</dbReference>
<dbReference type="CDD" id="cd00009">
    <property type="entry name" value="AAA"/>
    <property type="match status" value="1"/>
</dbReference>
<dbReference type="Pfam" id="PF11638">
    <property type="entry name" value="DnaA_N"/>
    <property type="match status" value="1"/>
</dbReference>
<dbReference type="Gene3D" id="3.40.50.300">
    <property type="entry name" value="P-loop containing nucleotide triphosphate hydrolases"/>
    <property type="match status" value="1"/>
</dbReference>
<dbReference type="GO" id="GO:0005524">
    <property type="term" value="F:ATP binding"/>
    <property type="evidence" value="ECO:0007669"/>
    <property type="project" value="UniProtKB-UniRule"/>
</dbReference>
<evidence type="ECO:0000256" key="1">
    <source>
        <dbReference type="ARBA" id="ARBA00006583"/>
    </source>
</evidence>
<dbReference type="CDD" id="cd06571">
    <property type="entry name" value="Bac_DnaA_C"/>
    <property type="match status" value="1"/>
</dbReference>
<accession>A0AAN0MB67</accession>
<dbReference type="InterPro" id="IPR003593">
    <property type="entry name" value="AAA+_ATPase"/>
</dbReference>
<evidence type="ECO:0000256" key="10">
    <source>
        <dbReference type="RuleBase" id="RU000577"/>
    </source>
</evidence>
<feature type="binding site" evidence="8">
    <location>
        <position position="149"/>
    </location>
    <ligand>
        <name>ATP</name>
        <dbReference type="ChEBI" id="CHEBI:30616"/>
    </ligand>
</feature>
<dbReference type="NCBIfam" id="TIGR00362">
    <property type="entry name" value="DnaA"/>
    <property type="match status" value="1"/>
</dbReference>
<dbReference type="Pfam" id="PF00308">
    <property type="entry name" value="Bac_DnaA"/>
    <property type="match status" value="1"/>
</dbReference>
<comment type="function">
    <text evidence="8 10">Plays an essential role in the initiation and regulation of chromosomal replication. ATP-DnaA binds to the origin of replication (oriC) to initiate formation of the DNA replication initiation complex once per cell cycle. Binds the DnaA box (a 9 base pair repeat at the origin) and separates the double-stranded (ds)DNA. Forms a right-handed helical filament on oriC DNA; dsDNA binds to the exterior of the filament while single-stranded (ss)DNA is stabiized in the filament's interior. The ATP-DnaA-oriC complex binds and stabilizes one strand of the AT-rich DNA unwinding element (DUE), permitting loading of DNA polymerase. After initiation quickly degrades to an ADP-DnaA complex that is not apt for DNA replication. Binds acidic phospholipids.</text>
</comment>
<dbReference type="InterPro" id="IPR024633">
    <property type="entry name" value="DnaA_N_dom"/>
</dbReference>
<dbReference type="PRINTS" id="PR00051">
    <property type="entry name" value="DNAA"/>
</dbReference>
<evidence type="ECO:0000256" key="4">
    <source>
        <dbReference type="ARBA" id="ARBA00022741"/>
    </source>
</evidence>
<dbReference type="GO" id="GO:0003688">
    <property type="term" value="F:DNA replication origin binding"/>
    <property type="evidence" value="ECO:0007669"/>
    <property type="project" value="UniProtKB-UniRule"/>
</dbReference>
<feature type="binding site" evidence="8">
    <location>
        <position position="148"/>
    </location>
    <ligand>
        <name>ATP</name>
        <dbReference type="ChEBI" id="CHEBI:30616"/>
    </ligand>
</feature>
<dbReference type="GO" id="GO:0006275">
    <property type="term" value="P:regulation of DNA replication"/>
    <property type="evidence" value="ECO:0007669"/>
    <property type="project" value="UniProtKB-UniRule"/>
</dbReference>
<keyword evidence="4 8" id="KW-0547">Nucleotide-binding</keyword>
<evidence type="ECO:0000256" key="5">
    <source>
        <dbReference type="ARBA" id="ARBA00022840"/>
    </source>
</evidence>
<dbReference type="SUPFAM" id="SSF52540">
    <property type="entry name" value="P-loop containing nucleoside triphosphate hydrolases"/>
    <property type="match status" value="1"/>
</dbReference>
<comment type="caution">
    <text evidence="8">Lacks conserved residue(s) required for the propagation of feature annotation.</text>
</comment>
<organism evidence="14 15">
    <name type="scientific">Yoonia rhodophyticola</name>
    <dbReference type="NCBI Taxonomy" id="3137370"/>
    <lineage>
        <taxon>Bacteria</taxon>
        <taxon>Pseudomonadati</taxon>
        <taxon>Pseudomonadota</taxon>
        <taxon>Alphaproteobacteria</taxon>
        <taxon>Rhodobacterales</taxon>
        <taxon>Paracoccaceae</taxon>
        <taxon>Yoonia</taxon>
    </lineage>
</organism>
<evidence type="ECO:0000313" key="14">
    <source>
        <dbReference type="EMBL" id="WZU68035.1"/>
    </source>
</evidence>
<dbReference type="GO" id="GO:0005737">
    <property type="term" value="C:cytoplasm"/>
    <property type="evidence" value="ECO:0007669"/>
    <property type="project" value="UniProtKB-SubCell"/>
</dbReference>
<dbReference type="AlphaFoldDB" id="A0AAN0MB67"/>
<dbReference type="KEGG" id="yrh:AABB31_03580"/>
<dbReference type="SUPFAM" id="SSF48295">
    <property type="entry name" value="TrpR-like"/>
    <property type="match status" value="1"/>
</dbReference>
<comment type="domain">
    <text evidence="8">Domain I is involved in oligomerization and binding regulators, domain II is flexibile and of varying length in different bacteria, domain III forms the AAA+ region, while domain IV binds dsDNA.</text>
</comment>
<evidence type="ECO:0000259" key="12">
    <source>
        <dbReference type="SMART" id="SM00382"/>
    </source>
</evidence>
<dbReference type="InterPro" id="IPR027417">
    <property type="entry name" value="P-loop_NTPase"/>
</dbReference>
<dbReference type="InterPro" id="IPR001957">
    <property type="entry name" value="Chromosome_initiator_DnaA"/>
</dbReference>
<comment type="subcellular location">
    <subcellularLocation>
        <location evidence="8">Cytoplasm</location>
    </subcellularLocation>
</comment>
<dbReference type="FunFam" id="3.40.50.300:FF:000668">
    <property type="entry name" value="Chromosomal replication initiator protein DnaA"/>
    <property type="match status" value="1"/>
</dbReference>
<evidence type="ECO:0000256" key="11">
    <source>
        <dbReference type="RuleBase" id="RU004227"/>
    </source>
</evidence>
<keyword evidence="7 8" id="KW-0238">DNA-binding</keyword>
<evidence type="ECO:0000256" key="8">
    <source>
        <dbReference type="HAMAP-Rule" id="MF_00377"/>
    </source>
</evidence>
<keyword evidence="5 8" id="KW-0067">ATP-binding</keyword>
<evidence type="ECO:0000256" key="7">
    <source>
        <dbReference type="ARBA" id="ARBA00023125"/>
    </source>
</evidence>
<dbReference type="InterPro" id="IPR013159">
    <property type="entry name" value="DnaA_C"/>
</dbReference>
<dbReference type="InterPro" id="IPR038454">
    <property type="entry name" value="DnaA_N_sf"/>
</dbReference>
<dbReference type="GO" id="GO:0008289">
    <property type="term" value="F:lipid binding"/>
    <property type="evidence" value="ECO:0007669"/>
    <property type="project" value="UniProtKB-KW"/>
</dbReference>
<keyword evidence="15" id="KW-1185">Reference proteome</keyword>
<dbReference type="InterPro" id="IPR018312">
    <property type="entry name" value="Chromosome_initiator_DnaA_CS"/>
</dbReference>
<reference evidence="14" key="1">
    <citation type="submission" date="2024-08" db="EMBL/GenBank/DDBJ databases">
        <title>Phylogenomic analyses of a clade within the roseobacter group suggest taxonomic reassignments of species of the genera Aestuariivita, Citreicella, Loktanella, Nautella, Pelagibaca, Ruegeria, Thalassobius, Thiobacimonas and Tropicibacter, and the proposal o.</title>
        <authorList>
            <person name="Jeon C.O."/>
        </authorList>
    </citation>
    <scope>NUCLEOTIDE SEQUENCE</scope>
    <source>
        <strain evidence="14">SS1-5</strain>
    </source>
</reference>
<evidence type="ECO:0000256" key="2">
    <source>
        <dbReference type="ARBA" id="ARBA00022490"/>
    </source>
</evidence>
<name>A0AAN0MB67_9RHOB</name>
<feature type="region of interest" description="Domain I, interacts with DnaA modulators" evidence="8">
    <location>
        <begin position="1"/>
        <end position="81"/>
    </location>
</feature>
<feature type="domain" description="AAA+ ATPase" evidence="12">
    <location>
        <begin position="135"/>
        <end position="265"/>
    </location>
</feature>
<gene>
    <name evidence="8 14" type="primary">dnaA</name>
    <name evidence="14" type="ORF">AABB31_03580</name>
</gene>
<evidence type="ECO:0000256" key="6">
    <source>
        <dbReference type="ARBA" id="ARBA00023121"/>
    </source>
</evidence>
<evidence type="ECO:0000259" key="13">
    <source>
        <dbReference type="SMART" id="SM00760"/>
    </source>
</evidence>
<dbReference type="SMART" id="SM00760">
    <property type="entry name" value="Bac_DnaA_C"/>
    <property type="match status" value="1"/>
</dbReference>
<sequence length="443" mass="49845">MTNDIWATVLTSLKGALGANIFSRWIEPLEFSKLSGGVATINVPTNFIGNYVAQNFGEQIIYQLNKAGEDVQRLKFDVTDKITTKPAATRKVASADDVSGSPLDTRFTFDTFVVGKPNELAHAAARRVAEGGPVTFNPLFLYGGVGLGKTHLMHAIAHELQRQSPELTVLYLSAEQFMYRFVTALRERKMMDFKQMFRAVDVLMVDDVQFIGGKDSTQEEFFHTFNALVDGHKQIIISADRAPGEIKDLEERIKSRLQSGLVVDLHPTDYELRLGILQSKVDFYAGQYPEVSIADGVLEFLSHRISTNVRVLEGALTRLYAFASLVGREITLELTQDCLSDILKASDRKVTVEEIQRKVSEHYNIRLSDMIGPKRVRTLARPRQMAMYLAKHMTNRSLPEIGRRFGGRDHTTVMHGVRKIEELKALDSQIADDLELLRRALEE</sequence>
<comment type="subunit">
    <text evidence="8">Oligomerizes as a right-handed, spiral filament on DNA at oriC.</text>
</comment>
<dbReference type="Gene3D" id="1.10.8.60">
    <property type="match status" value="1"/>
</dbReference>
<feature type="region of interest" description="Domain IV, binds dsDNA" evidence="8">
    <location>
        <begin position="324"/>
        <end position="443"/>
    </location>
</feature>
<dbReference type="PANTHER" id="PTHR30050">
    <property type="entry name" value="CHROMOSOMAL REPLICATION INITIATOR PROTEIN DNAA"/>
    <property type="match status" value="1"/>
</dbReference>
<dbReference type="InterPro" id="IPR013317">
    <property type="entry name" value="DnaA_dom"/>
</dbReference>
<dbReference type="InterPro" id="IPR010921">
    <property type="entry name" value="Trp_repressor/repl_initiator"/>
</dbReference>
<dbReference type="Pfam" id="PF08299">
    <property type="entry name" value="Bac_DnaA_C"/>
    <property type="match status" value="1"/>
</dbReference>
<dbReference type="InterPro" id="IPR020591">
    <property type="entry name" value="Chromosome_initiator_DnaA-like"/>
</dbReference>
<feature type="binding site" evidence="8">
    <location>
        <position position="150"/>
    </location>
    <ligand>
        <name>ATP</name>
        <dbReference type="ChEBI" id="CHEBI:30616"/>
    </ligand>
</feature>
<dbReference type="GO" id="GO:0006270">
    <property type="term" value="P:DNA replication initiation"/>
    <property type="evidence" value="ECO:0007669"/>
    <property type="project" value="UniProtKB-UniRule"/>
</dbReference>
<feature type="domain" description="Chromosomal replication initiator DnaA C-terminal" evidence="13">
    <location>
        <begin position="351"/>
        <end position="420"/>
    </location>
</feature>
<dbReference type="RefSeq" id="WP_342077328.1">
    <property type="nucleotide sequence ID" value="NZ_CP151767.2"/>
</dbReference>
<keyword evidence="6 8" id="KW-0446">Lipid-binding</keyword>
<protein>
    <recommendedName>
        <fullName evidence="8 9">Chromosomal replication initiator protein DnaA</fullName>
    </recommendedName>
</protein>
<evidence type="ECO:0000313" key="15">
    <source>
        <dbReference type="Proteomes" id="UP001470809"/>
    </source>
</evidence>
<dbReference type="GO" id="GO:0005886">
    <property type="term" value="C:plasma membrane"/>
    <property type="evidence" value="ECO:0007669"/>
    <property type="project" value="TreeGrafter"/>
</dbReference>
<keyword evidence="2 8" id="KW-0963">Cytoplasm</keyword>
<dbReference type="SMART" id="SM00382">
    <property type="entry name" value="AAA"/>
    <property type="match status" value="1"/>
</dbReference>
<dbReference type="HAMAP" id="MF_00377">
    <property type="entry name" value="DnaA_bact"/>
    <property type="match status" value="1"/>
</dbReference>